<reference evidence="1" key="1">
    <citation type="submission" date="2015-06" db="EMBL/GenBank/DDBJ databases">
        <authorList>
            <person name="Joergensen T."/>
        </authorList>
    </citation>
    <scope>NUCLEOTIDE SEQUENCE</scope>
    <source>
        <strain evidence="1">RGFK1591</strain>
    </source>
</reference>
<accession>A0A0H5Q7W6</accession>
<dbReference type="AlphaFoldDB" id="A0A0H5Q7W6"/>
<sequence>MELEQLEFGNVAVDVVNVACSYQWGSRWTVKVMWRHSGQEGFLQQTRSGLDEAEAHAIVVDALAGLLGLV</sequence>
<name>A0A0H5Q7W6_9ZZZZ</name>
<protein>
    <submittedName>
        <fullName evidence="1">Uncharacterized protein</fullName>
    </submittedName>
</protein>
<evidence type="ECO:0000313" key="1">
    <source>
        <dbReference type="EMBL" id="CRY97495.1"/>
    </source>
</evidence>
<reference evidence="1" key="2">
    <citation type="submission" date="2015-07" db="EMBL/GenBank/DDBJ databases">
        <title>Plasmids, circular viruses and viroids from rat gut.</title>
        <authorList>
            <person name="Jorgensen T.J."/>
            <person name="Hansen M.A."/>
            <person name="Xu Z."/>
            <person name="Tabak M.A."/>
            <person name="Sorensen S.J."/>
            <person name="Hansen L.H."/>
        </authorList>
    </citation>
    <scope>NUCLEOTIDE SEQUENCE</scope>
    <source>
        <strain evidence="1">RGFK1591</strain>
    </source>
</reference>
<organism evidence="1">
    <name type="scientific">uncultured prokaryote</name>
    <dbReference type="NCBI Taxonomy" id="198431"/>
    <lineage>
        <taxon>unclassified sequences</taxon>
        <taxon>environmental samples</taxon>
    </lineage>
</organism>
<proteinExistence type="predicted"/>
<dbReference type="EMBL" id="LN854114">
    <property type="protein sequence ID" value="CRY97495.1"/>
    <property type="molecule type" value="Genomic_DNA"/>
</dbReference>